<keyword evidence="3" id="KW-1185">Reference proteome</keyword>
<dbReference type="Gramene" id="KMS93568">
    <property type="protein sequence ID" value="KMS93568"/>
    <property type="gene ID" value="BVRB_030160"/>
</dbReference>
<keyword evidence="1" id="KW-0175">Coiled coil</keyword>
<evidence type="ECO:0000313" key="2">
    <source>
        <dbReference type="EMBL" id="KMS93568.1"/>
    </source>
</evidence>
<name>A0A0J8B0X7_BETVV</name>
<feature type="non-terminal residue" evidence="2">
    <location>
        <position position="159"/>
    </location>
</feature>
<reference evidence="2 3" key="1">
    <citation type="journal article" date="2014" name="Nature">
        <title>The genome of the recently domesticated crop plant sugar beet (Beta vulgaris).</title>
        <authorList>
            <person name="Dohm J.C."/>
            <person name="Minoche A.E."/>
            <person name="Holtgrawe D."/>
            <person name="Capella-Gutierrez S."/>
            <person name="Zakrzewski F."/>
            <person name="Tafer H."/>
            <person name="Rupp O."/>
            <person name="Sorensen T.R."/>
            <person name="Stracke R."/>
            <person name="Reinhardt R."/>
            <person name="Goesmann A."/>
            <person name="Kraft T."/>
            <person name="Schulz B."/>
            <person name="Stadler P.F."/>
            <person name="Schmidt T."/>
            <person name="Gabaldon T."/>
            <person name="Lehrach H."/>
            <person name="Weisshaar B."/>
            <person name="Himmelbauer H."/>
        </authorList>
    </citation>
    <scope>NUCLEOTIDE SEQUENCE [LARGE SCALE GENOMIC DNA]</scope>
    <source>
        <tissue evidence="2">Taproot</tissue>
    </source>
</reference>
<feature type="non-terminal residue" evidence="2">
    <location>
        <position position="1"/>
    </location>
</feature>
<feature type="coiled-coil region" evidence="1">
    <location>
        <begin position="10"/>
        <end position="71"/>
    </location>
</feature>
<dbReference type="AlphaFoldDB" id="A0A0J8B0X7"/>
<sequence>YAVGSFQNAIVDLSRQLAHTQLQCDQAEKHNAGQHALSKEARQSAVLAKCLVESETELARCQAELAQVKSLLKQYASCFQKNAGVNQKEEDWNSDGEYALRLSGMFEKGLHGDGEASDEWISADEALESIKSTSDNELFEVCCSKCSMKMREMITDYAE</sequence>
<accession>A0A0J8B0X7</accession>
<organism evidence="2 3">
    <name type="scientific">Beta vulgaris subsp. vulgaris</name>
    <name type="common">Beet</name>
    <dbReference type="NCBI Taxonomy" id="3555"/>
    <lineage>
        <taxon>Eukaryota</taxon>
        <taxon>Viridiplantae</taxon>
        <taxon>Streptophyta</taxon>
        <taxon>Embryophyta</taxon>
        <taxon>Tracheophyta</taxon>
        <taxon>Spermatophyta</taxon>
        <taxon>Magnoliopsida</taxon>
        <taxon>eudicotyledons</taxon>
        <taxon>Gunneridae</taxon>
        <taxon>Pentapetalae</taxon>
        <taxon>Caryophyllales</taxon>
        <taxon>Chenopodiaceae</taxon>
        <taxon>Betoideae</taxon>
        <taxon>Beta</taxon>
    </lineage>
</organism>
<dbReference type="Proteomes" id="UP000035740">
    <property type="component" value="Unassembled WGS sequence"/>
</dbReference>
<evidence type="ECO:0000313" key="3">
    <source>
        <dbReference type="Proteomes" id="UP000035740"/>
    </source>
</evidence>
<protein>
    <submittedName>
        <fullName evidence="2">Uncharacterized protein</fullName>
    </submittedName>
</protein>
<evidence type="ECO:0000256" key="1">
    <source>
        <dbReference type="SAM" id="Coils"/>
    </source>
</evidence>
<gene>
    <name evidence="2" type="ORF">BVRB_030160</name>
</gene>
<dbReference type="EMBL" id="KQ101216">
    <property type="protein sequence ID" value="KMS93568.1"/>
    <property type="molecule type" value="Genomic_DNA"/>
</dbReference>
<proteinExistence type="predicted"/>